<sequence>MKAVAALKISPLFRALDRRSLRALGDAAEWRDYRGGEYLFRRGQPGDALFLVVHGRVRVIRAADRGAPAAVVEAGLGQTVGEVALVTGEPRVADALALRDSRVLRISQSAFEAVVQRHPAAMLALVRQLLERQRHDAVTHPRDRRRSARTYALVPAHDGIDIRGIGSAFSRTLAGFDSLMRLDPSRVDQALGEGAAATDFEAGGNARVAGWLNRLEDAYRYLVYQATGELDAWTRRCVRQADRIVVIAHRDRDPAGSRVLAWLREAELRAPVELLLLDRDDDEAPARSADWQSVLAVERQHRIDASLPAAALGRAVRLISGQALCVVLGGGGARGFAHVGLLRALEDRGLAVDAVGGTSMGAFVGGLVACGHDSDTVLDTLRDTFVTHNYLNDYSFSRVSLISGQKFRRQLLSIFGERRIEELPMPFFCESTNLTRGLPVVHNHGHLADWVGTSMAVPGIAPPTVYQGDLLVDGGLMRSIPFETMHAMGLGPVLVSDVSRNADLRVEQARGELPELLSSVDGAPRHLNIFKILFQSATLTSERETRELDRQADLVLHMPVGESGMFDWEDIDGIVYRAYHHADEQLDRWAGGGTSG</sequence>
<evidence type="ECO:0000256" key="8">
    <source>
        <dbReference type="ARBA" id="ARBA00023136"/>
    </source>
</evidence>
<evidence type="ECO:0000256" key="3">
    <source>
        <dbReference type="ARBA" id="ARBA00022692"/>
    </source>
</evidence>
<feature type="active site" description="Nucleophile" evidence="9">
    <location>
        <position position="359"/>
    </location>
</feature>
<evidence type="ECO:0000259" key="10">
    <source>
        <dbReference type="PROSITE" id="PS50042"/>
    </source>
</evidence>
<dbReference type="Proteomes" id="UP001251857">
    <property type="component" value="Unassembled WGS sequence"/>
</dbReference>
<dbReference type="InterPro" id="IPR050301">
    <property type="entry name" value="NTE"/>
</dbReference>
<comment type="similarity">
    <text evidence="2">Belongs to the NTE family.</text>
</comment>
<feature type="short sequence motif" description="DGA/G" evidence="9">
    <location>
        <begin position="473"/>
        <end position="475"/>
    </location>
</feature>
<evidence type="ECO:0000256" key="9">
    <source>
        <dbReference type="PROSITE-ProRule" id="PRU01161"/>
    </source>
</evidence>
<evidence type="ECO:0000256" key="5">
    <source>
        <dbReference type="ARBA" id="ARBA00022963"/>
    </source>
</evidence>
<dbReference type="Gene3D" id="2.60.120.10">
    <property type="entry name" value="Jelly Rolls"/>
    <property type="match status" value="1"/>
</dbReference>
<dbReference type="SUPFAM" id="SSF51206">
    <property type="entry name" value="cAMP-binding domain-like"/>
    <property type="match status" value="1"/>
</dbReference>
<feature type="domain" description="Cyclic nucleotide-binding" evidence="10">
    <location>
        <begin position="12"/>
        <end position="132"/>
    </location>
</feature>
<feature type="active site" description="Proton acceptor" evidence="9">
    <location>
        <position position="473"/>
    </location>
</feature>
<gene>
    <name evidence="12" type="ORF">RM532_10560</name>
</gene>
<dbReference type="PROSITE" id="PS50042">
    <property type="entry name" value="CNMP_BINDING_3"/>
    <property type="match status" value="1"/>
</dbReference>
<evidence type="ECO:0000256" key="7">
    <source>
        <dbReference type="ARBA" id="ARBA00023098"/>
    </source>
</evidence>
<keyword evidence="7 9" id="KW-0443">Lipid metabolism</keyword>
<evidence type="ECO:0000256" key="2">
    <source>
        <dbReference type="ARBA" id="ARBA00006636"/>
    </source>
</evidence>
<dbReference type="RefSeq" id="WP_311653296.1">
    <property type="nucleotide sequence ID" value="NZ_JAVRIB010000010.1"/>
</dbReference>
<feature type="domain" description="PNPLA" evidence="11">
    <location>
        <begin position="326"/>
        <end position="486"/>
    </location>
</feature>
<dbReference type="Gene3D" id="3.40.1090.10">
    <property type="entry name" value="Cytosolic phospholipase A2 catalytic domain"/>
    <property type="match status" value="2"/>
</dbReference>
<dbReference type="CDD" id="cd00038">
    <property type="entry name" value="CAP_ED"/>
    <property type="match status" value="1"/>
</dbReference>
<dbReference type="Pfam" id="PF24179">
    <property type="entry name" value="NTE_Ploop"/>
    <property type="match status" value="1"/>
</dbReference>
<dbReference type="InterPro" id="IPR016035">
    <property type="entry name" value="Acyl_Trfase/lysoPLipase"/>
</dbReference>
<feature type="short sequence motif" description="GXSXG" evidence="9">
    <location>
        <begin position="357"/>
        <end position="361"/>
    </location>
</feature>
<dbReference type="SUPFAM" id="SSF52151">
    <property type="entry name" value="FabD/lysophospholipase-like"/>
    <property type="match status" value="1"/>
</dbReference>
<dbReference type="SMART" id="SM00100">
    <property type="entry name" value="cNMP"/>
    <property type="match status" value="1"/>
</dbReference>
<dbReference type="PROSITE" id="PS51635">
    <property type="entry name" value="PNPLA"/>
    <property type="match status" value="1"/>
</dbReference>
<name>A0ABU3C1G7_9GAMM</name>
<organism evidence="12 13">
    <name type="scientific">Spectribacter hydrogenoxidans</name>
    <dbReference type="NCBI Taxonomy" id="3075608"/>
    <lineage>
        <taxon>Bacteria</taxon>
        <taxon>Pseudomonadati</taxon>
        <taxon>Pseudomonadota</taxon>
        <taxon>Gammaproteobacteria</taxon>
        <taxon>Salinisphaerales</taxon>
        <taxon>Salinisphaeraceae</taxon>
        <taxon>Spectribacter</taxon>
    </lineage>
</organism>
<accession>A0ABU3C1G7</accession>
<evidence type="ECO:0000313" key="12">
    <source>
        <dbReference type="EMBL" id="MDT0635397.1"/>
    </source>
</evidence>
<keyword evidence="6" id="KW-1133">Transmembrane helix</keyword>
<dbReference type="Pfam" id="PF00027">
    <property type="entry name" value="cNMP_binding"/>
    <property type="match status" value="1"/>
</dbReference>
<feature type="short sequence motif" description="GXGXXG" evidence="9">
    <location>
        <begin position="330"/>
        <end position="335"/>
    </location>
</feature>
<dbReference type="InterPro" id="IPR000595">
    <property type="entry name" value="cNMP-bd_dom"/>
</dbReference>
<dbReference type="Pfam" id="PF01734">
    <property type="entry name" value="Patatin"/>
    <property type="match status" value="1"/>
</dbReference>
<keyword evidence="8" id="KW-0472">Membrane</keyword>
<evidence type="ECO:0000256" key="1">
    <source>
        <dbReference type="ARBA" id="ARBA00004370"/>
    </source>
</evidence>
<dbReference type="InterPro" id="IPR056556">
    <property type="entry name" value="NTE1_P-loop_dom"/>
</dbReference>
<dbReference type="CDD" id="cd07205">
    <property type="entry name" value="Pat_PNPLA6_PNPLA7_NTE1_like"/>
    <property type="match status" value="1"/>
</dbReference>
<keyword evidence="13" id="KW-1185">Reference proteome</keyword>
<reference evidence="12 13" key="1">
    <citation type="submission" date="2023-09" db="EMBL/GenBank/DDBJ databases">
        <authorList>
            <person name="Rey-Velasco X."/>
        </authorList>
    </citation>
    <scope>NUCLEOTIDE SEQUENCE [LARGE SCALE GENOMIC DNA]</scope>
    <source>
        <strain evidence="12 13">W335</strain>
    </source>
</reference>
<proteinExistence type="inferred from homology"/>
<dbReference type="PANTHER" id="PTHR14226">
    <property type="entry name" value="NEUROPATHY TARGET ESTERASE/SWISS CHEESE D.MELANOGASTER"/>
    <property type="match status" value="1"/>
</dbReference>
<keyword evidence="3" id="KW-0812">Transmembrane</keyword>
<comment type="caution">
    <text evidence="12">The sequence shown here is derived from an EMBL/GenBank/DDBJ whole genome shotgun (WGS) entry which is preliminary data.</text>
</comment>
<evidence type="ECO:0000256" key="6">
    <source>
        <dbReference type="ARBA" id="ARBA00022989"/>
    </source>
</evidence>
<evidence type="ECO:0000259" key="11">
    <source>
        <dbReference type="PROSITE" id="PS51635"/>
    </source>
</evidence>
<keyword evidence="5 9" id="KW-0442">Lipid degradation</keyword>
<keyword evidence="4 9" id="KW-0378">Hydrolase</keyword>
<dbReference type="PANTHER" id="PTHR14226:SF29">
    <property type="entry name" value="NEUROPATHY TARGET ESTERASE SWS"/>
    <property type="match status" value="1"/>
</dbReference>
<dbReference type="InterPro" id="IPR018490">
    <property type="entry name" value="cNMP-bd_dom_sf"/>
</dbReference>
<dbReference type="InterPro" id="IPR014710">
    <property type="entry name" value="RmlC-like_jellyroll"/>
</dbReference>
<evidence type="ECO:0000256" key="4">
    <source>
        <dbReference type="ARBA" id="ARBA00022801"/>
    </source>
</evidence>
<comment type="subcellular location">
    <subcellularLocation>
        <location evidence="1">Membrane</location>
    </subcellularLocation>
</comment>
<protein>
    <submittedName>
        <fullName evidence="12">Patatin-like phospholipase family protein</fullName>
    </submittedName>
</protein>
<dbReference type="EMBL" id="JAVRIB010000010">
    <property type="protein sequence ID" value="MDT0635397.1"/>
    <property type="molecule type" value="Genomic_DNA"/>
</dbReference>
<evidence type="ECO:0000313" key="13">
    <source>
        <dbReference type="Proteomes" id="UP001251857"/>
    </source>
</evidence>
<dbReference type="InterPro" id="IPR002641">
    <property type="entry name" value="PNPLA_dom"/>
</dbReference>